<gene>
    <name evidence="1" type="ORF">LTR36_003737</name>
</gene>
<dbReference type="EMBL" id="JAVFHQ010000022">
    <property type="protein sequence ID" value="KAK4544833.1"/>
    <property type="molecule type" value="Genomic_DNA"/>
</dbReference>
<organism evidence="1 2">
    <name type="scientific">Oleoguttula mirabilis</name>
    <dbReference type="NCBI Taxonomy" id="1507867"/>
    <lineage>
        <taxon>Eukaryota</taxon>
        <taxon>Fungi</taxon>
        <taxon>Dikarya</taxon>
        <taxon>Ascomycota</taxon>
        <taxon>Pezizomycotina</taxon>
        <taxon>Dothideomycetes</taxon>
        <taxon>Dothideomycetidae</taxon>
        <taxon>Mycosphaerellales</taxon>
        <taxon>Teratosphaeriaceae</taxon>
        <taxon>Oleoguttula</taxon>
    </lineage>
</organism>
<evidence type="ECO:0000313" key="1">
    <source>
        <dbReference type="EMBL" id="KAK4544833.1"/>
    </source>
</evidence>
<accession>A0AAV9JHV6</accession>
<reference evidence="1 2" key="1">
    <citation type="submission" date="2021-11" db="EMBL/GenBank/DDBJ databases">
        <title>Black yeast isolated from Biological Soil Crust.</title>
        <authorList>
            <person name="Kurbessoian T."/>
        </authorList>
    </citation>
    <scope>NUCLEOTIDE SEQUENCE [LARGE SCALE GENOMIC DNA]</scope>
    <source>
        <strain evidence="1 2">CCFEE 5522</strain>
    </source>
</reference>
<proteinExistence type="predicted"/>
<protein>
    <submittedName>
        <fullName evidence="1">Uncharacterized protein</fullName>
    </submittedName>
</protein>
<keyword evidence="2" id="KW-1185">Reference proteome</keyword>
<sequence>MASQDESPLLRNRIYHMVFEDHQISLTRGHFLKPYGRGLAAPGVLLGCHQTYEEGTGIFYSNATFTTRDDLQIYCCLPRQRLGLLRNIQSTTIGPASPPLVSGRVLATCAEYDLRVTTRQLRVRGVVSREGVLKIGVRTRKGGVIFTSTPKETYAATY</sequence>
<comment type="caution">
    <text evidence="1">The sequence shown here is derived from an EMBL/GenBank/DDBJ whole genome shotgun (WGS) entry which is preliminary data.</text>
</comment>
<name>A0AAV9JHV6_9PEZI</name>
<dbReference type="AlphaFoldDB" id="A0AAV9JHV6"/>
<evidence type="ECO:0000313" key="2">
    <source>
        <dbReference type="Proteomes" id="UP001324427"/>
    </source>
</evidence>
<dbReference type="Proteomes" id="UP001324427">
    <property type="component" value="Unassembled WGS sequence"/>
</dbReference>